<feature type="compositionally biased region" description="Basic and acidic residues" evidence="3">
    <location>
        <begin position="174"/>
        <end position="183"/>
    </location>
</feature>
<feature type="region of interest" description="Disordered" evidence="3">
    <location>
        <begin position="1"/>
        <end position="56"/>
    </location>
</feature>
<dbReference type="GO" id="GO:0003924">
    <property type="term" value="F:GTPase activity"/>
    <property type="evidence" value="ECO:0007669"/>
    <property type="project" value="InterPro"/>
</dbReference>
<keyword evidence="5" id="KW-1185">Reference proteome</keyword>
<gene>
    <name evidence="4" type="ORF">ONZ51_g13458</name>
</gene>
<keyword evidence="1" id="KW-0547">Nucleotide-binding</keyword>
<dbReference type="GO" id="GO:0005525">
    <property type="term" value="F:GTP binding"/>
    <property type="evidence" value="ECO:0007669"/>
    <property type="project" value="UniProtKB-KW"/>
</dbReference>
<dbReference type="PANTHER" id="PTHR45709">
    <property type="entry name" value="LARGE SUBUNIT GTPASE 1 HOMOLOG-RELATED"/>
    <property type="match status" value="1"/>
</dbReference>
<accession>A0AAD7X359</accession>
<dbReference type="Proteomes" id="UP001215151">
    <property type="component" value="Unassembled WGS sequence"/>
</dbReference>
<dbReference type="PANTHER" id="PTHR45709:SF3">
    <property type="entry name" value="GUANINE NUCLEOTIDE-BINDING PROTEIN-LIKE 1"/>
    <property type="match status" value="1"/>
</dbReference>
<sequence length="199" mass="22913">MLQRRKNLSHKQRREQMMLKRAVKRGDISPPPPLKPDRRVRKPRRAKNSQPVDPTVRRLESSFVKLPKHFLKRTDILASQLPLTRPVLPEAAILSDIDKQPPAAADGQPLPELTCIKRPKWRYDMSKNEVEANEQGHFRKWLEQTAAAVDAWCSVEPAPEPAAQQAQPQAQEPEVPKEPEEMPHAPTSFERNLEVWRQV</sequence>
<evidence type="ECO:0000256" key="2">
    <source>
        <dbReference type="ARBA" id="ARBA00023134"/>
    </source>
</evidence>
<reference evidence="4" key="1">
    <citation type="submission" date="2022-11" db="EMBL/GenBank/DDBJ databases">
        <title>Genome Sequence of Cubamyces cubensis.</title>
        <authorList>
            <person name="Buettner E."/>
        </authorList>
    </citation>
    <scope>NUCLEOTIDE SEQUENCE</scope>
    <source>
        <strain evidence="4">MPL-01</strain>
    </source>
</reference>
<evidence type="ECO:0000256" key="1">
    <source>
        <dbReference type="ARBA" id="ARBA00022741"/>
    </source>
</evidence>
<comment type="caution">
    <text evidence="4">The sequence shown here is derived from an EMBL/GenBank/DDBJ whole genome shotgun (WGS) entry which is preliminary data.</text>
</comment>
<feature type="region of interest" description="Disordered" evidence="3">
    <location>
        <begin position="156"/>
        <end position="199"/>
    </location>
</feature>
<dbReference type="InterPro" id="IPR043358">
    <property type="entry name" value="GNL1-like"/>
</dbReference>
<dbReference type="AlphaFoldDB" id="A0AAD7X359"/>
<dbReference type="EMBL" id="JAPEVG010001200">
    <property type="protein sequence ID" value="KAJ8453688.1"/>
    <property type="molecule type" value="Genomic_DNA"/>
</dbReference>
<feature type="compositionally biased region" description="Basic residues" evidence="3">
    <location>
        <begin position="38"/>
        <end position="47"/>
    </location>
</feature>
<name>A0AAD7X359_9APHY</name>
<organism evidence="4 5">
    <name type="scientific">Trametes cubensis</name>
    <dbReference type="NCBI Taxonomy" id="1111947"/>
    <lineage>
        <taxon>Eukaryota</taxon>
        <taxon>Fungi</taxon>
        <taxon>Dikarya</taxon>
        <taxon>Basidiomycota</taxon>
        <taxon>Agaricomycotina</taxon>
        <taxon>Agaricomycetes</taxon>
        <taxon>Polyporales</taxon>
        <taxon>Polyporaceae</taxon>
        <taxon>Trametes</taxon>
    </lineage>
</organism>
<evidence type="ECO:0000313" key="5">
    <source>
        <dbReference type="Proteomes" id="UP001215151"/>
    </source>
</evidence>
<keyword evidence="2" id="KW-0342">GTP-binding</keyword>
<evidence type="ECO:0000313" key="4">
    <source>
        <dbReference type="EMBL" id="KAJ8453688.1"/>
    </source>
</evidence>
<evidence type="ECO:0000256" key="3">
    <source>
        <dbReference type="SAM" id="MobiDB-lite"/>
    </source>
</evidence>
<feature type="compositionally biased region" description="Low complexity" evidence="3">
    <location>
        <begin position="161"/>
        <end position="173"/>
    </location>
</feature>
<proteinExistence type="predicted"/>
<feature type="compositionally biased region" description="Basic residues" evidence="3">
    <location>
        <begin position="1"/>
        <end position="13"/>
    </location>
</feature>
<protein>
    <submittedName>
        <fullName evidence="4">Uncharacterized protein</fullName>
    </submittedName>
</protein>